<dbReference type="EMBL" id="MU005583">
    <property type="protein sequence ID" value="KAF2683843.1"/>
    <property type="molecule type" value="Genomic_DNA"/>
</dbReference>
<organism evidence="3 4">
    <name type="scientific">Lentithecium fluviatile CBS 122367</name>
    <dbReference type="NCBI Taxonomy" id="1168545"/>
    <lineage>
        <taxon>Eukaryota</taxon>
        <taxon>Fungi</taxon>
        <taxon>Dikarya</taxon>
        <taxon>Ascomycota</taxon>
        <taxon>Pezizomycotina</taxon>
        <taxon>Dothideomycetes</taxon>
        <taxon>Pleosporomycetidae</taxon>
        <taxon>Pleosporales</taxon>
        <taxon>Massarineae</taxon>
        <taxon>Lentitheciaceae</taxon>
        <taxon>Lentithecium</taxon>
    </lineage>
</organism>
<dbReference type="GO" id="GO:0006048">
    <property type="term" value="P:UDP-N-acetylglucosamine biosynthetic process"/>
    <property type="evidence" value="ECO:0007669"/>
    <property type="project" value="UniProtKB-UniPathway"/>
</dbReference>
<accession>A0A6G1J0U9</accession>
<protein>
    <recommendedName>
        <fullName evidence="2">N-acetyltransferase domain-containing protein</fullName>
    </recommendedName>
</protein>
<feature type="compositionally biased region" description="Low complexity" evidence="1">
    <location>
        <begin position="92"/>
        <end position="108"/>
    </location>
</feature>
<sequence length="277" mass="30691">NGGTEFLTMLPPPKGDLAEYDNTKPYNKQAPSIPQIFRDAMSVREEVYGEQGVPLEAEFDEDDARSWHWVVYASVASTASSPPKDLRTNVPANSAADDARRSSASGSRLPVGTVRLIPAPHAPNKYLANSEGNRVDKHPDASPPAGSDSHEGTHPIEPYVKLGRLSVLAPYRRLGLAKLLINTALQYAAEHHEDIYQPPSPTTMEMANLRRDSVPEALAWNGLVMIHAQASLKTMWKRYGFAEELKNEKGEVVIAKEPHWVEEGIEHVGMWKRLKID</sequence>
<evidence type="ECO:0000313" key="3">
    <source>
        <dbReference type="EMBL" id="KAF2683843.1"/>
    </source>
</evidence>
<dbReference type="Proteomes" id="UP000799291">
    <property type="component" value="Unassembled WGS sequence"/>
</dbReference>
<keyword evidence="4" id="KW-1185">Reference proteome</keyword>
<dbReference type="Pfam" id="PF00583">
    <property type="entry name" value="Acetyltransf_1"/>
    <property type="match status" value="1"/>
</dbReference>
<gene>
    <name evidence="3" type="ORF">K458DRAFT_247257</name>
</gene>
<dbReference type="InterPro" id="IPR000182">
    <property type="entry name" value="GNAT_dom"/>
</dbReference>
<feature type="non-terminal residue" evidence="3">
    <location>
        <position position="277"/>
    </location>
</feature>
<dbReference type="AlphaFoldDB" id="A0A6G1J0U9"/>
<dbReference type="InterPro" id="IPR016181">
    <property type="entry name" value="Acyl_CoA_acyltransferase"/>
</dbReference>
<feature type="region of interest" description="Disordered" evidence="1">
    <location>
        <begin position="123"/>
        <end position="156"/>
    </location>
</feature>
<feature type="domain" description="N-acetyltransferase" evidence="2">
    <location>
        <begin position="157"/>
        <end position="191"/>
    </location>
</feature>
<evidence type="ECO:0000259" key="2">
    <source>
        <dbReference type="Pfam" id="PF00583"/>
    </source>
</evidence>
<evidence type="ECO:0000313" key="4">
    <source>
        <dbReference type="Proteomes" id="UP000799291"/>
    </source>
</evidence>
<feature type="region of interest" description="Disordered" evidence="1">
    <location>
        <begin position="79"/>
        <end position="111"/>
    </location>
</feature>
<dbReference type="CDD" id="cd04301">
    <property type="entry name" value="NAT_SF"/>
    <property type="match status" value="1"/>
</dbReference>
<dbReference type="Gene3D" id="3.40.630.30">
    <property type="match status" value="1"/>
</dbReference>
<dbReference type="UniPathway" id="UPA00113">
    <property type="reaction ID" value="UER00529"/>
</dbReference>
<dbReference type="SUPFAM" id="SSF55729">
    <property type="entry name" value="Acyl-CoA N-acyltransferases (Nat)"/>
    <property type="match status" value="1"/>
</dbReference>
<feature type="non-terminal residue" evidence="3">
    <location>
        <position position="1"/>
    </location>
</feature>
<reference evidence="3" key="1">
    <citation type="journal article" date="2020" name="Stud. Mycol.">
        <title>101 Dothideomycetes genomes: a test case for predicting lifestyles and emergence of pathogens.</title>
        <authorList>
            <person name="Haridas S."/>
            <person name="Albert R."/>
            <person name="Binder M."/>
            <person name="Bloem J."/>
            <person name="Labutti K."/>
            <person name="Salamov A."/>
            <person name="Andreopoulos B."/>
            <person name="Baker S."/>
            <person name="Barry K."/>
            <person name="Bills G."/>
            <person name="Bluhm B."/>
            <person name="Cannon C."/>
            <person name="Castanera R."/>
            <person name="Culley D."/>
            <person name="Daum C."/>
            <person name="Ezra D."/>
            <person name="Gonzalez J."/>
            <person name="Henrissat B."/>
            <person name="Kuo A."/>
            <person name="Liang C."/>
            <person name="Lipzen A."/>
            <person name="Lutzoni F."/>
            <person name="Magnuson J."/>
            <person name="Mondo S."/>
            <person name="Nolan M."/>
            <person name="Ohm R."/>
            <person name="Pangilinan J."/>
            <person name="Park H.-J."/>
            <person name="Ramirez L."/>
            <person name="Alfaro M."/>
            <person name="Sun H."/>
            <person name="Tritt A."/>
            <person name="Yoshinaga Y."/>
            <person name="Zwiers L.-H."/>
            <person name="Turgeon B."/>
            <person name="Goodwin S."/>
            <person name="Spatafora J."/>
            <person name="Crous P."/>
            <person name="Grigoriev I."/>
        </authorList>
    </citation>
    <scope>NUCLEOTIDE SEQUENCE</scope>
    <source>
        <strain evidence="3">CBS 122367</strain>
    </source>
</reference>
<name>A0A6G1J0U9_9PLEO</name>
<proteinExistence type="predicted"/>
<dbReference type="OrthoDB" id="329272at2759"/>
<dbReference type="GO" id="GO:0016747">
    <property type="term" value="F:acyltransferase activity, transferring groups other than amino-acyl groups"/>
    <property type="evidence" value="ECO:0007669"/>
    <property type="project" value="InterPro"/>
</dbReference>
<evidence type="ECO:0000256" key="1">
    <source>
        <dbReference type="SAM" id="MobiDB-lite"/>
    </source>
</evidence>